<dbReference type="Proteomes" id="UP000464620">
    <property type="component" value="Chromosome B09"/>
</dbReference>
<feature type="signal peptide" evidence="3">
    <location>
        <begin position="1"/>
        <end position="21"/>
    </location>
</feature>
<dbReference type="InterPro" id="IPR036291">
    <property type="entry name" value="NAD(P)-bd_dom_sf"/>
</dbReference>
<evidence type="ECO:0000256" key="3">
    <source>
        <dbReference type="SAM" id="SignalP"/>
    </source>
</evidence>
<dbReference type="Pfam" id="PF00106">
    <property type="entry name" value="adh_short"/>
    <property type="match status" value="1"/>
</dbReference>
<evidence type="ECO:0000256" key="1">
    <source>
        <dbReference type="ARBA" id="ARBA00006484"/>
    </source>
</evidence>
<gene>
    <name evidence="4" type="ORF">DS421_19g670340</name>
</gene>
<accession>A0A6B9VES3</accession>
<evidence type="ECO:0000256" key="2">
    <source>
        <dbReference type="SAM" id="MobiDB-lite"/>
    </source>
</evidence>
<name>A0A6B9VES3_ARAHY</name>
<reference evidence="4 5" key="1">
    <citation type="submission" date="2020-01" db="EMBL/GenBank/DDBJ databases">
        <title>Genome sequence of Arachis hypogaea, cultivar Shitouqi.</title>
        <authorList>
            <person name="Zhuang W."/>
            <person name="Chen H."/>
            <person name="Varshney R."/>
            <person name="Wang D."/>
            <person name="Ming R."/>
        </authorList>
    </citation>
    <scope>NUCLEOTIDE SEQUENCE [LARGE SCALE GENOMIC DNA]</scope>
    <source>
        <tissue evidence="4">Young leaf</tissue>
    </source>
</reference>
<dbReference type="PANTHER" id="PTHR43943">
    <property type="entry name" value="DEHYDROGENASE/REDUCTASE (SDR FAMILY) MEMBER 4"/>
    <property type="match status" value="1"/>
</dbReference>
<dbReference type="PANTHER" id="PTHR43943:SF2">
    <property type="entry name" value="DEHYDROGENASE_REDUCTASE 4"/>
    <property type="match status" value="1"/>
</dbReference>
<sequence>MCKRLASTIKLAAVAASIAAAITTTIRSPSPNLNVLSKLIKLETHTAAPNSRNRKGREERDSQEEGEGRVRTAPAGVTATAPSCRTEKREVRAEEGEGQEGRAVAAVPMPPPFGLSTSCCQNRARRKPSRGEASRRCHCPGRLRRRRFPSLPPSLMSPVTADLCSISPLSSGTGFAIAKRLGLEGASVVISSCKQQNVEEAAEKLRAKGIKILALVCHVSNDQQRKDLIQKTAQCGNIDVIVSNATANPSVDPILQTKDSILDKLHLPCKALAAEMAPNTRVNCIAPDVSFKVIETRFHFWRAAAVAETRGSWKLCQENSDFIRGATISYSRIYRLKFVKSSCNLLSRSVEMVTTCYLEGSRIF</sequence>
<feature type="region of interest" description="Disordered" evidence="2">
    <location>
        <begin position="46"/>
        <end position="108"/>
    </location>
</feature>
<dbReference type="SUPFAM" id="SSF51735">
    <property type="entry name" value="NAD(P)-binding Rossmann-fold domains"/>
    <property type="match status" value="1"/>
</dbReference>
<comment type="similarity">
    <text evidence="1">Belongs to the short-chain dehydrogenases/reductases (SDR) family.</text>
</comment>
<dbReference type="Gene3D" id="3.40.50.720">
    <property type="entry name" value="NAD(P)-binding Rossmann-like Domain"/>
    <property type="match status" value="1"/>
</dbReference>
<protein>
    <submittedName>
        <fullName evidence="4">Tropinone reductase-like</fullName>
    </submittedName>
</protein>
<proteinExistence type="inferred from homology"/>
<keyword evidence="3" id="KW-0732">Signal</keyword>
<organism evidence="4 5">
    <name type="scientific">Arachis hypogaea</name>
    <name type="common">Peanut</name>
    <dbReference type="NCBI Taxonomy" id="3818"/>
    <lineage>
        <taxon>Eukaryota</taxon>
        <taxon>Viridiplantae</taxon>
        <taxon>Streptophyta</taxon>
        <taxon>Embryophyta</taxon>
        <taxon>Tracheophyta</taxon>
        <taxon>Spermatophyta</taxon>
        <taxon>Magnoliopsida</taxon>
        <taxon>eudicotyledons</taxon>
        <taxon>Gunneridae</taxon>
        <taxon>Pentapetalae</taxon>
        <taxon>rosids</taxon>
        <taxon>fabids</taxon>
        <taxon>Fabales</taxon>
        <taxon>Fabaceae</taxon>
        <taxon>Papilionoideae</taxon>
        <taxon>50 kb inversion clade</taxon>
        <taxon>dalbergioids sensu lato</taxon>
        <taxon>Dalbergieae</taxon>
        <taxon>Pterocarpus clade</taxon>
        <taxon>Arachis</taxon>
    </lineage>
</organism>
<dbReference type="InterPro" id="IPR002347">
    <property type="entry name" value="SDR_fam"/>
</dbReference>
<feature type="chain" id="PRO_5025400836" evidence="3">
    <location>
        <begin position="22"/>
        <end position="364"/>
    </location>
</feature>
<evidence type="ECO:0000313" key="4">
    <source>
        <dbReference type="EMBL" id="QHN79475.1"/>
    </source>
</evidence>
<dbReference type="AlphaFoldDB" id="A0A6B9VES3"/>
<feature type="region of interest" description="Disordered" evidence="2">
    <location>
        <begin position="117"/>
        <end position="136"/>
    </location>
</feature>
<dbReference type="EMBL" id="CP031001">
    <property type="protein sequence ID" value="QHN79475.1"/>
    <property type="molecule type" value="Genomic_DNA"/>
</dbReference>
<evidence type="ECO:0000313" key="5">
    <source>
        <dbReference type="Proteomes" id="UP000464620"/>
    </source>
</evidence>
<feature type="compositionally biased region" description="Basic and acidic residues" evidence="2">
    <location>
        <begin position="85"/>
        <end position="95"/>
    </location>
</feature>